<feature type="transmembrane region" description="Helical" evidence="1">
    <location>
        <begin position="73"/>
        <end position="92"/>
    </location>
</feature>
<dbReference type="PATRIC" id="fig|243230.17.peg.2712"/>
<dbReference type="AlphaFoldDB" id="Q9RRL2"/>
<dbReference type="PIR" id="F75268">
    <property type="entry name" value="F75268"/>
</dbReference>
<reference evidence="2 3" key="1">
    <citation type="journal article" date="1999" name="Science">
        <title>Genome sequence of the radioresistant bacterium Deinococcus radiodurans R1.</title>
        <authorList>
            <person name="White O."/>
            <person name="Eisen J.A."/>
            <person name="Heidelberg J.F."/>
            <person name="Hickey E.K."/>
            <person name="Peterson J.D."/>
            <person name="Dodson R.J."/>
            <person name="Haft D.H."/>
            <person name="Gwinn M.L."/>
            <person name="Nelson W.C."/>
            <person name="Richardson D.L."/>
            <person name="Moffat K.S."/>
            <person name="Qin H."/>
            <person name="Jiang L."/>
            <person name="Pamphile W."/>
            <person name="Crosby M."/>
            <person name="Shen M."/>
            <person name="Vamathevan J.J."/>
            <person name="Lam P."/>
            <person name="McDonald L."/>
            <person name="Utterback T."/>
            <person name="Zalewski C."/>
            <person name="Makarova K.S."/>
            <person name="Aravind L."/>
            <person name="Daly M.J."/>
            <person name="Minton K.W."/>
            <person name="Fleischmann R.D."/>
            <person name="Ketchum K.A."/>
            <person name="Nelson K.E."/>
            <person name="Salzberg S."/>
            <person name="Smith H.O."/>
            <person name="Venter J.C."/>
            <person name="Fraser C.M."/>
        </authorList>
    </citation>
    <scope>NUCLEOTIDE SEQUENCE [LARGE SCALE GENOMIC DNA]</scope>
    <source>
        <strain evidence="3">ATCC 13939 / DSM 20539 / JCM 16871 / LMG 4051 / NBRC 15346 / NCIMB 9279 / R1 / VKM B-1422</strain>
    </source>
</reference>
<dbReference type="EnsemblBacteria" id="AAF12023">
    <property type="protein sequence ID" value="AAF12023"/>
    <property type="gene ID" value="DR_2476"/>
</dbReference>
<keyword evidence="3" id="KW-1185">Reference proteome</keyword>
<evidence type="ECO:0000313" key="3">
    <source>
        <dbReference type="Proteomes" id="UP000002524"/>
    </source>
</evidence>
<sequence length="331" mass="36009">MLPTVQFRGPPAFFFQVGVAALAALLLPLLLQNIDAGGVGAASFLAALAVLFDLTVTSLLIARWTSPKRSFNAKVGVGVLFCGLLLGGLTLPSTSVRLLALSLLEPLLLGVAVWSVVQVFRGFGKMGTVLDQVAAVQSQLAQALPGPLAHVLTHGVLTWWSLKRGPALVPANAVPVTSHLKAGRSVFIWIYIFMELPVHFALHMALYRDGGALFAWLITLADMSVVLYLLALARSYERFPSFVRDGTFYLRQGVFWQVEIPLEHIAQLTSGHHREARNLNILVVPNVTLHLTAPVVLRGFWGRRRESQCLSLFVDDPAALRALIPTKPSTL</sequence>
<dbReference type="EMBL" id="AE000513">
    <property type="protein sequence ID" value="AAF12023.1"/>
    <property type="molecule type" value="Genomic_DNA"/>
</dbReference>
<keyword evidence="1" id="KW-1133">Transmembrane helix</keyword>
<dbReference type="STRING" id="243230.DR_2476"/>
<dbReference type="Proteomes" id="UP000002524">
    <property type="component" value="Chromosome 1"/>
</dbReference>
<proteinExistence type="predicted"/>
<dbReference type="OrthoDB" id="74218at2"/>
<protein>
    <submittedName>
        <fullName evidence="2">Uncharacterized protein</fullName>
    </submittedName>
</protein>
<keyword evidence="1" id="KW-0812">Transmembrane</keyword>
<evidence type="ECO:0000256" key="1">
    <source>
        <dbReference type="SAM" id="Phobius"/>
    </source>
</evidence>
<accession>Q9RRL2</accession>
<feature type="transmembrane region" description="Helical" evidence="1">
    <location>
        <begin position="98"/>
        <end position="117"/>
    </location>
</feature>
<dbReference type="HOGENOM" id="CLU_838675_0_0_0"/>
<dbReference type="InParanoid" id="Q9RRL2"/>
<organism evidence="2 3">
    <name type="scientific">Deinococcus radiodurans (strain ATCC 13939 / DSM 20539 / JCM 16871 / CCUG 27074 / LMG 4051 / NBRC 15346 / NCIMB 9279 / VKM B-1422 / R1)</name>
    <dbReference type="NCBI Taxonomy" id="243230"/>
    <lineage>
        <taxon>Bacteria</taxon>
        <taxon>Thermotogati</taxon>
        <taxon>Deinococcota</taxon>
        <taxon>Deinococci</taxon>
        <taxon>Deinococcales</taxon>
        <taxon>Deinococcaceae</taxon>
        <taxon>Deinococcus</taxon>
    </lineage>
</organism>
<gene>
    <name evidence="2" type="ordered locus">DR_2476</name>
</gene>
<feature type="transmembrane region" description="Helical" evidence="1">
    <location>
        <begin position="213"/>
        <end position="233"/>
    </location>
</feature>
<feature type="transmembrane region" description="Helical" evidence="1">
    <location>
        <begin position="186"/>
        <end position="207"/>
    </location>
</feature>
<dbReference type="PaxDb" id="243230-DR_2476"/>
<feature type="transmembrane region" description="Helical" evidence="1">
    <location>
        <begin position="37"/>
        <end position="61"/>
    </location>
</feature>
<dbReference type="KEGG" id="dra:DR_2476"/>
<evidence type="ECO:0000313" key="2">
    <source>
        <dbReference type="EMBL" id="AAF12023.1"/>
    </source>
</evidence>
<name>Q9RRL2_DEIRA</name>
<feature type="transmembrane region" description="Helical" evidence="1">
    <location>
        <begin position="12"/>
        <end position="31"/>
    </location>
</feature>
<keyword evidence="1" id="KW-0472">Membrane</keyword>